<feature type="coiled-coil region" evidence="3">
    <location>
        <begin position="87"/>
        <end position="114"/>
    </location>
</feature>
<evidence type="ECO:0000256" key="2">
    <source>
        <dbReference type="ARBA" id="ARBA00022729"/>
    </source>
</evidence>
<proteinExistence type="inferred from homology"/>
<gene>
    <name evidence="5" type="ORF">NU09_3280</name>
</gene>
<dbReference type="Pfam" id="PF03938">
    <property type="entry name" value="OmpH"/>
    <property type="match status" value="1"/>
</dbReference>
<evidence type="ECO:0000313" key="5">
    <source>
        <dbReference type="EMBL" id="RYJ41246.1"/>
    </source>
</evidence>
<organism evidence="5 6">
    <name type="scientific">Flavobacterium beibuense</name>
    <dbReference type="NCBI Taxonomy" id="657326"/>
    <lineage>
        <taxon>Bacteria</taxon>
        <taxon>Pseudomonadati</taxon>
        <taxon>Bacteroidota</taxon>
        <taxon>Flavobacteriia</taxon>
        <taxon>Flavobacteriales</taxon>
        <taxon>Flavobacteriaceae</taxon>
        <taxon>Flavobacterium</taxon>
    </lineage>
</organism>
<keyword evidence="3" id="KW-0175">Coiled coil</keyword>
<dbReference type="AlphaFoldDB" id="A0A444W691"/>
<dbReference type="GO" id="GO:0005829">
    <property type="term" value="C:cytosol"/>
    <property type="evidence" value="ECO:0007669"/>
    <property type="project" value="TreeGrafter"/>
</dbReference>
<accession>A0A444W691</accession>
<dbReference type="GO" id="GO:0050821">
    <property type="term" value="P:protein stabilization"/>
    <property type="evidence" value="ECO:0007669"/>
    <property type="project" value="TreeGrafter"/>
</dbReference>
<dbReference type="Proteomes" id="UP000289775">
    <property type="component" value="Unassembled WGS sequence"/>
</dbReference>
<dbReference type="GO" id="GO:0051082">
    <property type="term" value="F:unfolded protein binding"/>
    <property type="evidence" value="ECO:0007669"/>
    <property type="project" value="InterPro"/>
</dbReference>
<reference evidence="5 6" key="1">
    <citation type="submission" date="2014-12" db="EMBL/GenBank/DDBJ databases">
        <title>Genome sequence of Flavobacterium beibuense RSKm HC5.</title>
        <authorList>
            <person name="Kim J.F."/>
            <person name="Song J.Y."/>
            <person name="Kwak M.-J."/>
            <person name="Lee S.-W."/>
        </authorList>
    </citation>
    <scope>NUCLEOTIDE SEQUENCE [LARGE SCALE GENOMIC DNA]</scope>
    <source>
        <strain evidence="5 6">RSKm HC5</strain>
    </source>
</reference>
<dbReference type="SMART" id="SM00935">
    <property type="entry name" value="OmpH"/>
    <property type="match status" value="1"/>
</dbReference>
<dbReference type="SUPFAM" id="SSF111384">
    <property type="entry name" value="OmpH-like"/>
    <property type="match status" value="1"/>
</dbReference>
<sequence>MMKQLKSLLIAAALFIGVSQTVSAQAKVAHINVSELMTAMPEMKAANTQLEQISKTYDTQYKTMVQEFQAKIQKYGDEEATAGNAVNEARAKEVQDMQQRIQEYQQTATRELQDKQEAIYKPILEKSKNAIQKVARAKGYQYVLDSSTGSGVILADGPDLMADVKKELGF</sequence>
<evidence type="ECO:0000313" key="6">
    <source>
        <dbReference type="Proteomes" id="UP000289775"/>
    </source>
</evidence>
<comment type="similarity">
    <text evidence="1">Belongs to the Skp family.</text>
</comment>
<dbReference type="EMBL" id="JUIW01000012">
    <property type="protein sequence ID" value="RYJ41246.1"/>
    <property type="molecule type" value="Genomic_DNA"/>
</dbReference>
<keyword evidence="6" id="KW-1185">Reference proteome</keyword>
<dbReference type="PANTHER" id="PTHR35089:SF1">
    <property type="entry name" value="CHAPERONE PROTEIN SKP"/>
    <property type="match status" value="1"/>
</dbReference>
<comment type="caution">
    <text evidence="5">The sequence shown here is derived from an EMBL/GenBank/DDBJ whole genome shotgun (WGS) entry which is preliminary data.</text>
</comment>
<dbReference type="InterPro" id="IPR024930">
    <property type="entry name" value="Skp_dom_sf"/>
</dbReference>
<dbReference type="InterPro" id="IPR005632">
    <property type="entry name" value="Chaperone_Skp"/>
</dbReference>
<evidence type="ECO:0000256" key="4">
    <source>
        <dbReference type="SAM" id="SignalP"/>
    </source>
</evidence>
<feature type="signal peptide" evidence="4">
    <location>
        <begin position="1"/>
        <end position="24"/>
    </location>
</feature>
<evidence type="ECO:0000256" key="3">
    <source>
        <dbReference type="SAM" id="Coils"/>
    </source>
</evidence>
<dbReference type="Gene3D" id="3.30.910.20">
    <property type="entry name" value="Skp domain"/>
    <property type="match status" value="1"/>
</dbReference>
<dbReference type="PANTHER" id="PTHR35089">
    <property type="entry name" value="CHAPERONE PROTEIN SKP"/>
    <property type="match status" value="1"/>
</dbReference>
<name>A0A444W691_9FLAO</name>
<protein>
    <submittedName>
        <fullName evidence="5">Cationic outer membrane protein OmpH</fullName>
    </submittedName>
</protein>
<feature type="chain" id="PRO_5019047428" evidence="4">
    <location>
        <begin position="25"/>
        <end position="170"/>
    </location>
</feature>
<keyword evidence="2 4" id="KW-0732">Signal</keyword>
<evidence type="ECO:0000256" key="1">
    <source>
        <dbReference type="ARBA" id="ARBA00009091"/>
    </source>
</evidence>